<evidence type="ECO:0000313" key="4">
    <source>
        <dbReference type="Proteomes" id="UP000248985"/>
    </source>
</evidence>
<organism evidence="3 4">
    <name type="scientific">Micrococcus luteus (strain ATCC 4698 / DSM 20030 / JCM 1464 / CCM 169 / CCUG 5858 / IAM 1056 / NBRC 3333 / NCIMB 9278 / NCTC 2665 / VKM Ac-2230)</name>
    <name type="common">Micrococcus lysodeikticus</name>
    <dbReference type="NCBI Taxonomy" id="465515"/>
    <lineage>
        <taxon>Bacteria</taxon>
        <taxon>Bacillati</taxon>
        <taxon>Actinomycetota</taxon>
        <taxon>Actinomycetes</taxon>
        <taxon>Micrococcales</taxon>
        <taxon>Micrococcaceae</taxon>
        <taxon>Micrococcus</taxon>
    </lineage>
</organism>
<protein>
    <submittedName>
        <fullName evidence="3">Protein of uncharacterized function DUF45</fullName>
    </submittedName>
</protein>
<feature type="compositionally biased region" description="Pro residues" evidence="1">
    <location>
        <begin position="9"/>
        <end position="20"/>
    </location>
</feature>
<dbReference type="EMBL" id="LS483396">
    <property type="protein sequence ID" value="SQG47419.1"/>
    <property type="molecule type" value="Genomic_DNA"/>
</dbReference>
<feature type="region of interest" description="Disordered" evidence="1">
    <location>
        <begin position="1"/>
        <end position="34"/>
    </location>
</feature>
<dbReference type="InterPro" id="IPR053136">
    <property type="entry name" value="UTP_pyrophosphatase-like"/>
</dbReference>
<proteinExistence type="predicted"/>
<reference evidence="3 4" key="1">
    <citation type="submission" date="2018-06" db="EMBL/GenBank/DDBJ databases">
        <authorList>
            <consortium name="Pathogen Informatics"/>
            <person name="Doyle S."/>
        </authorList>
    </citation>
    <scope>NUCLEOTIDE SEQUENCE [LARGE SCALE GENOMIC DNA]</scope>
    <source>
        <strain evidence="3 4">NCTC2665</strain>
    </source>
</reference>
<dbReference type="PANTHER" id="PTHR30399">
    <property type="entry name" value="UNCHARACTERIZED PROTEIN YGJP"/>
    <property type="match status" value="1"/>
</dbReference>
<name>A0A7Z7P7J8_MICLC</name>
<sequence>MPDNGRMRPVPPAPGRPPRAVPAARRGPARESIDLDWEGTPVRLVRSTARTRTVSAAWRDGRLQVNVPARLSAAQEREWIGRMVAKVGARGGTGQPAADPDGRPADARSDDALLAWAGRLSAAHLGGRARPVSVTWSARQRRRWGSCTPARGTIRLSTQLCGMPDWVVAAVLVHELAHLLESGHGPAFRRLVDRYPRYAEAMAFLEGVTFAEGRGRTAPDRWAEDEDAG</sequence>
<evidence type="ECO:0000313" key="3">
    <source>
        <dbReference type="EMBL" id="SQG47419.1"/>
    </source>
</evidence>
<evidence type="ECO:0000256" key="1">
    <source>
        <dbReference type="SAM" id="MobiDB-lite"/>
    </source>
</evidence>
<dbReference type="AlphaFoldDB" id="A0A7Z7P7J8"/>
<gene>
    <name evidence="3" type="ORF">NCTC2665_00179</name>
</gene>
<evidence type="ECO:0000259" key="2">
    <source>
        <dbReference type="Pfam" id="PF01863"/>
    </source>
</evidence>
<accession>A0A7Z7P7J8</accession>
<feature type="region of interest" description="Disordered" evidence="1">
    <location>
        <begin position="89"/>
        <end position="108"/>
    </location>
</feature>
<dbReference type="Gene3D" id="3.30.2010.10">
    <property type="entry name" value="Metalloproteases ('zincins'), catalytic domain"/>
    <property type="match status" value="1"/>
</dbReference>
<dbReference type="Pfam" id="PF01863">
    <property type="entry name" value="YgjP-like"/>
    <property type="match status" value="1"/>
</dbReference>
<feature type="domain" description="YgjP-like metallopeptidase" evidence="2">
    <location>
        <begin position="138"/>
        <end position="202"/>
    </location>
</feature>
<dbReference type="PANTHER" id="PTHR30399:SF1">
    <property type="entry name" value="UTP PYROPHOSPHATASE"/>
    <property type="match status" value="1"/>
</dbReference>
<dbReference type="Proteomes" id="UP000248985">
    <property type="component" value="Chromosome 1"/>
</dbReference>
<dbReference type="CDD" id="cd07344">
    <property type="entry name" value="M48_yhfN_like"/>
    <property type="match status" value="1"/>
</dbReference>
<dbReference type="InterPro" id="IPR002725">
    <property type="entry name" value="YgjP-like_metallopeptidase"/>
</dbReference>